<keyword evidence="2" id="KW-1133">Transmembrane helix</keyword>
<sequence>MASLNDTLTVGLILILLFGAVSLYLYTRVQQCEQKLNLVESILLDIKMSAELREYPELPAPVPVQKVSRSGSVDSDRSNDQARGRGNSRDNNNNNNNNNSHSEEALYASALEEAHLDAEASTLPPLEESASGVEVAEAVAANTTSKTEEGKAKSVPTVNYESMTLAELKAIGKQRSITGFSAMKRSQILEALRNADSKQTTVAGDLSSFLDMSSPLDEEGVETLAA</sequence>
<feature type="transmembrane region" description="Helical" evidence="2">
    <location>
        <begin position="7"/>
        <end position="26"/>
    </location>
</feature>
<organism evidence="4">
    <name type="scientific">viral metagenome</name>
    <dbReference type="NCBI Taxonomy" id="1070528"/>
    <lineage>
        <taxon>unclassified sequences</taxon>
        <taxon>metagenomes</taxon>
        <taxon>organismal metagenomes</taxon>
    </lineage>
</organism>
<keyword evidence="2" id="KW-0812">Transmembrane</keyword>
<feature type="domain" description="Rho termination factor-like N-terminal" evidence="3">
    <location>
        <begin position="159"/>
        <end position="201"/>
    </location>
</feature>
<evidence type="ECO:0000313" key="4">
    <source>
        <dbReference type="EMBL" id="QHT15684.1"/>
    </source>
</evidence>
<reference evidence="4" key="1">
    <citation type="journal article" date="2020" name="Nature">
        <title>Giant virus diversity and host interactions through global metagenomics.</title>
        <authorList>
            <person name="Schulz F."/>
            <person name="Roux S."/>
            <person name="Paez-Espino D."/>
            <person name="Jungbluth S."/>
            <person name="Walsh D.A."/>
            <person name="Denef V.J."/>
            <person name="McMahon K.D."/>
            <person name="Konstantinidis K.T."/>
            <person name="Eloe-Fadrosh E.A."/>
            <person name="Kyrpides N.C."/>
            <person name="Woyke T."/>
        </authorList>
    </citation>
    <scope>NUCLEOTIDE SEQUENCE</scope>
    <source>
        <strain evidence="4">GVMAG-M-3300023174-176</strain>
    </source>
</reference>
<feature type="compositionally biased region" description="Low complexity" evidence="1">
    <location>
        <begin position="91"/>
        <end position="101"/>
    </location>
</feature>
<dbReference type="InterPro" id="IPR011112">
    <property type="entry name" value="Rho-like_N"/>
</dbReference>
<protein>
    <recommendedName>
        <fullName evidence="3">Rho termination factor-like N-terminal domain-containing protein</fullName>
    </recommendedName>
</protein>
<dbReference type="GO" id="GO:0006353">
    <property type="term" value="P:DNA-templated transcription termination"/>
    <property type="evidence" value="ECO:0007669"/>
    <property type="project" value="InterPro"/>
</dbReference>
<keyword evidence="2" id="KW-0472">Membrane</keyword>
<dbReference type="SMART" id="SM00959">
    <property type="entry name" value="Rho_N"/>
    <property type="match status" value="1"/>
</dbReference>
<accession>A0A6C0DHH2</accession>
<dbReference type="Pfam" id="PF07498">
    <property type="entry name" value="Rho_N"/>
    <property type="match status" value="1"/>
</dbReference>
<feature type="region of interest" description="Disordered" evidence="1">
    <location>
        <begin position="63"/>
        <end position="101"/>
    </location>
</feature>
<evidence type="ECO:0000259" key="3">
    <source>
        <dbReference type="SMART" id="SM00959"/>
    </source>
</evidence>
<name>A0A6C0DHH2_9ZZZZ</name>
<evidence type="ECO:0000256" key="1">
    <source>
        <dbReference type="SAM" id="MobiDB-lite"/>
    </source>
</evidence>
<dbReference type="EMBL" id="MN739613">
    <property type="protein sequence ID" value="QHT15684.1"/>
    <property type="molecule type" value="Genomic_DNA"/>
</dbReference>
<dbReference type="AlphaFoldDB" id="A0A6C0DHH2"/>
<feature type="compositionally biased region" description="Basic and acidic residues" evidence="1">
    <location>
        <begin position="74"/>
        <end position="83"/>
    </location>
</feature>
<evidence type="ECO:0000256" key="2">
    <source>
        <dbReference type="SAM" id="Phobius"/>
    </source>
</evidence>
<proteinExistence type="predicted"/>